<protein>
    <submittedName>
        <fullName evidence="4">TetR/AcrR family transcriptional regulator</fullName>
    </submittedName>
</protein>
<proteinExistence type="predicted"/>
<organism evidence="4 5">
    <name type="scientific">Rhodococcus qingshengii</name>
    <dbReference type="NCBI Taxonomy" id="334542"/>
    <lineage>
        <taxon>Bacteria</taxon>
        <taxon>Bacillati</taxon>
        <taxon>Actinomycetota</taxon>
        <taxon>Actinomycetes</taxon>
        <taxon>Mycobacteriales</taxon>
        <taxon>Nocardiaceae</taxon>
        <taxon>Rhodococcus</taxon>
        <taxon>Rhodococcus erythropolis group</taxon>
    </lineage>
</organism>
<evidence type="ECO:0000313" key="5">
    <source>
        <dbReference type="Proteomes" id="UP000230886"/>
    </source>
</evidence>
<dbReference type="GO" id="GO:0003700">
    <property type="term" value="F:DNA-binding transcription factor activity"/>
    <property type="evidence" value="ECO:0007669"/>
    <property type="project" value="TreeGrafter"/>
</dbReference>
<dbReference type="InterPro" id="IPR001647">
    <property type="entry name" value="HTH_TetR"/>
</dbReference>
<dbReference type="PRINTS" id="PR00455">
    <property type="entry name" value="HTHTETR"/>
</dbReference>
<dbReference type="PANTHER" id="PTHR30055:SF234">
    <property type="entry name" value="HTH-TYPE TRANSCRIPTIONAL REGULATOR BETI"/>
    <property type="match status" value="1"/>
</dbReference>
<comment type="caution">
    <text evidence="4">The sequence shown here is derived from an EMBL/GenBank/DDBJ whole genome shotgun (WGS) entry which is preliminary data.</text>
</comment>
<evidence type="ECO:0000256" key="3">
    <source>
        <dbReference type="ARBA" id="ARBA00023163"/>
    </source>
</evidence>
<dbReference type="AlphaFoldDB" id="A0A1C4GHG2"/>
<evidence type="ECO:0000256" key="2">
    <source>
        <dbReference type="ARBA" id="ARBA00023125"/>
    </source>
</evidence>
<sequence length="238" mass="26193">MYLDGRPGKYCAKILSFAFYDHWMLNRLPADERRTQLVESALSIAEQRGVSSVTVRAVAEEAGVSLGVVHYCFESKEALIAAMGETLILQLSASMQYAFAQVRHAPDLSGVQGLRELLHIGLTGMWPTIEATPDRQLLTYEITAQALRSRNLGAERAGAVAFEQYRIMDELAVSFLEECAKISGTVWTEPLSSIARLSLAMIDGLVLRWLVDRDSDATIAEFGEMVQVIANKAVVAPQ</sequence>
<gene>
    <name evidence="4" type="ORF">CHR55_18345</name>
</gene>
<keyword evidence="1" id="KW-0805">Transcription regulation</keyword>
<accession>A0A1C4GHG2</accession>
<evidence type="ECO:0000256" key="1">
    <source>
        <dbReference type="ARBA" id="ARBA00023015"/>
    </source>
</evidence>
<dbReference type="SUPFAM" id="SSF46689">
    <property type="entry name" value="Homeodomain-like"/>
    <property type="match status" value="1"/>
</dbReference>
<dbReference type="GO" id="GO:0000976">
    <property type="term" value="F:transcription cis-regulatory region binding"/>
    <property type="evidence" value="ECO:0007669"/>
    <property type="project" value="TreeGrafter"/>
</dbReference>
<dbReference type="PROSITE" id="PS50977">
    <property type="entry name" value="HTH_TETR_2"/>
    <property type="match status" value="1"/>
</dbReference>
<dbReference type="PANTHER" id="PTHR30055">
    <property type="entry name" value="HTH-TYPE TRANSCRIPTIONAL REGULATOR RUTR"/>
    <property type="match status" value="1"/>
</dbReference>
<dbReference type="KEGG" id="rqi:C1M55_20265"/>
<keyword evidence="3" id="KW-0804">Transcription</keyword>
<name>A0A1C4GHG2_RHOSG</name>
<dbReference type="Gene3D" id="1.10.357.10">
    <property type="entry name" value="Tetracycline Repressor, domain 2"/>
    <property type="match status" value="1"/>
</dbReference>
<evidence type="ECO:0000313" key="4">
    <source>
        <dbReference type="EMBL" id="PCK25943.1"/>
    </source>
</evidence>
<dbReference type="InterPro" id="IPR050109">
    <property type="entry name" value="HTH-type_TetR-like_transc_reg"/>
</dbReference>
<keyword evidence="2" id="KW-0238">DNA-binding</keyword>
<dbReference type="InterPro" id="IPR009057">
    <property type="entry name" value="Homeodomain-like_sf"/>
</dbReference>
<dbReference type="EMBL" id="NOVD01000012">
    <property type="protein sequence ID" value="PCK25943.1"/>
    <property type="molecule type" value="Genomic_DNA"/>
</dbReference>
<reference evidence="4 5" key="1">
    <citation type="submission" date="2017-07" db="EMBL/GenBank/DDBJ databases">
        <title>Draft sequence of Rhodococcus enclensis 23b-28.</title>
        <authorList>
            <person name="Besaury L."/>
            <person name="Sancelme M."/>
            <person name="Amato P."/>
            <person name="Lallement A."/>
            <person name="Delort A.-M."/>
        </authorList>
    </citation>
    <scope>NUCLEOTIDE SEQUENCE [LARGE SCALE GENOMIC DNA]</scope>
    <source>
        <strain evidence="4 5">23b-28</strain>
    </source>
</reference>
<dbReference type="Proteomes" id="UP000230886">
    <property type="component" value="Unassembled WGS sequence"/>
</dbReference>
<dbReference type="Pfam" id="PF00440">
    <property type="entry name" value="TetR_N"/>
    <property type="match status" value="1"/>
</dbReference>